<dbReference type="GO" id="GO:0045027">
    <property type="term" value="F:DNA end binding"/>
    <property type="evidence" value="ECO:0007669"/>
    <property type="project" value="UniProtKB-UniRule"/>
</dbReference>
<reference evidence="11 12" key="1">
    <citation type="submission" date="2017-05" db="EMBL/GenBank/DDBJ databases">
        <title>Host range expansion of the Methanosphaera genus to humans and monogastric animals involves recent and extensive reduction in genome content.</title>
        <authorList>
            <person name="Hoedt E.C."/>
            <person name="Volmer J.G."/>
            <person name="Parks D.H."/>
            <person name="Rosewarne C.P."/>
            <person name="Denman S.E."/>
            <person name="Mcsweeney C.S."/>
            <person name="O Cuiv P."/>
            <person name="Hugenholtz P."/>
            <person name="Tyson G.W."/>
            <person name="Morrison M."/>
        </authorList>
    </citation>
    <scope>NUCLEOTIDE SEQUENCE [LARGE SCALE GENOMIC DNA]</scope>
    <source>
        <strain evidence="11 12">PA5</strain>
    </source>
</reference>
<dbReference type="CDD" id="cd00840">
    <property type="entry name" value="MPP_Mre11_N"/>
    <property type="match status" value="1"/>
</dbReference>
<dbReference type="HAMAP" id="MF_02044">
    <property type="entry name" value="Mre11"/>
    <property type="match status" value="1"/>
</dbReference>
<evidence type="ECO:0000256" key="9">
    <source>
        <dbReference type="HAMAP-Rule" id="MF_02044"/>
    </source>
</evidence>
<dbReference type="GO" id="GO:0008408">
    <property type="term" value="F:3'-5' exonuclease activity"/>
    <property type="evidence" value="ECO:0007669"/>
    <property type="project" value="UniProtKB-UniRule"/>
</dbReference>
<evidence type="ECO:0000256" key="1">
    <source>
        <dbReference type="ARBA" id="ARBA00022722"/>
    </source>
</evidence>
<comment type="function">
    <text evidence="9">Part of the Rad50/Mre11 complex, which is involved in the early steps of DNA double-strand break (DSB) repair. The complex may facilitate opening of the processed DNA ends to aid in the recruitment of HerA and NurA. Mre11 binds to DSB ends and has both double-stranded 3'-5' exonuclease activity and single-stranded endonuclease activity.</text>
</comment>
<dbReference type="Gene3D" id="3.60.21.10">
    <property type="match status" value="1"/>
</dbReference>
<dbReference type="SUPFAM" id="SSF56300">
    <property type="entry name" value="Metallo-dependent phosphatases"/>
    <property type="match status" value="1"/>
</dbReference>
<dbReference type="PANTHER" id="PTHR30337:SF0">
    <property type="entry name" value="NUCLEASE SBCCD SUBUNIT D"/>
    <property type="match status" value="1"/>
</dbReference>
<evidence type="ECO:0000256" key="4">
    <source>
        <dbReference type="ARBA" id="ARBA00022763"/>
    </source>
</evidence>
<keyword evidence="3 9" id="KW-0255">Endonuclease</keyword>
<dbReference type="GO" id="GO:0004519">
    <property type="term" value="F:endonuclease activity"/>
    <property type="evidence" value="ECO:0007669"/>
    <property type="project" value="UniProtKB-UniRule"/>
</dbReference>
<feature type="binding site" evidence="9">
    <location>
        <position position="53"/>
    </location>
    <ligand>
        <name>Mn(2+)</name>
        <dbReference type="ChEBI" id="CHEBI:29035"/>
        <label>1</label>
    </ligand>
</feature>
<evidence type="ECO:0000313" key="12">
    <source>
        <dbReference type="Proteomes" id="UP000248557"/>
    </source>
</evidence>
<feature type="binding site" evidence="9">
    <location>
        <position position="191"/>
    </location>
    <ligand>
        <name>Mn(2+)</name>
        <dbReference type="ChEBI" id="CHEBI:29035"/>
        <label>2</label>
    </ligand>
</feature>
<comment type="subunit">
    <text evidence="9">Homodimer. Forms a heterotetramer composed of two Mre11 subunits and two Rad50 subunits.</text>
</comment>
<feature type="binding site" evidence="9">
    <location>
        <position position="88"/>
    </location>
    <ligand>
        <name>Mn(2+)</name>
        <dbReference type="ChEBI" id="CHEBI:29035"/>
        <label>2</label>
    </ligand>
</feature>
<feature type="binding site" evidence="9">
    <location>
        <position position="14"/>
    </location>
    <ligand>
        <name>Mn(2+)</name>
        <dbReference type="ChEBI" id="CHEBI:29035"/>
        <label>1</label>
    </ligand>
</feature>
<dbReference type="GO" id="GO:0030145">
    <property type="term" value="F:manganese ion binding"/>
    <property type="evidence" value="ECO:0007669"/>
    <property type="project" value="UniProtKB-UniRule"/>
</dbReference>
<evidence type="ECO:0000313" key="11">
    <source>
        <dbReference type="EMBL" id="RAP02822.1"/>
    </source>
</evidence>
<evidence type="ECO:0000256" key="5">
    <source>
        <dbReference type="ARBA" id="ARBA00022801"/>
    </source>
</evidence>
<keyword evidence="6 9" id="KW-0269">Exonuclease</keyword>
<evidence type="ECO:0000256" key="6">
    <source>
        <dbReference type="ARBA" id="ARBA00022839"/>
    </source>
</evidence>
<feature type="binding site" evidence="9">
    <location>
        <position position="12"/>
    </location>
    <ligand>
        <name>Mn(2+)</name>
        <dbReference type="ChEBI" id="CHEBI:29035"/>
        <label>1</label>
    </ligand>
</feature>
<organism evidence="11 12">
    <name type="scientific">Methanosphaera stadtmanae</name>
    <dbReference type="NCBI Taxonomy" id="2317"/>
    <lineage>
        <taxon>Archaea</taxon>
        <taxon>Methanobacteriati</taxon>
        <taxon>Methanobacteriota</taxon>
        <taxon>Methanomada group</taxon>
        <taxon>Methanobacteria</taxon>
        <taxon>Methanobacteriales</taxon>
        <taxon>Methanobacteriaceae</taxon>
        <taxon>Methanosphaera</taxon>
    </lineage>
</organism>
<keyword evidence="5 9" id="KW-0378">Hydrolase</keyword>
<accession>A0A328PY04</accession>
<dbReference type="GO" id="GO:0000403">
    <property type="term" value="F:Y-form DNA binding"/>
    <property type="evidence" value="ECO:0007669"/>
    <property type="project" value="UniProtKB-UniRule"/>
</dbReference>
<keyword evidence="7 9" id="KW-0234">DNA repair</keyword>
<keyword evidence="8 9" id="KW-0464">Manganese</keyword>
<dbReference type="EC" id="3.1.-.-" evidence="9"/>
<feature type="binding site" evidence="9">
    <location>
        <position position="53"/>
    </location>
    <ligand>
        <name>Mn(2+)</name>
        <dbReference type="ChEBI" id="CHEBI:29035"/>
        <label>2</label>
    </ligand>
</feature>
<dbReference type="InterPro" id="IPR032885">
    <property type="entry name" value="Mre11_archaea-type"/>
</dbReference>
<dbReference type="Pfam" id="PF00149">
    <property type="entry name" value="Metallophos"/>
    <property type="match status" value="1"/>
</dbReference>
<dbReference type="InterPro" id="IPR050535">
    <property type="entry name" value="DNA_Repair-Maintenance_Comp"/>
</dbReference>
<dbReference type="PANTHER" id="PTHR30337">
    <property type="entry name" value="COMPONENT OF ATP-DEPENDENT DSDNA EXONUCLEASE"/>
    <property type="match status" value="1"/>
</dbReference>
<dbReference type="InterPro" id="IPR041796">
    <property type="entry name" value="Mre11_N"/>
</dbReference>
<dbReference type="Proteomes" id="UP000248557">
    <property type="component" value="Unassembled WGS sequence"/>
</dbReference>
<keyword evidence="4 9" id="KW-0227">DNA damage</keyword>
<evidence type="ECO:0000256" key="3">
    <source>
        <dbReference type="ARBA" id="ARBA00022759"/>
    </source>
</evidence>
<keyword evidence="2 9" id="KW-0479">Metal-binding</keyword>
<feature type="domain" description="Calcineurin-like phosphoesterase" evidence="10">
    <location>
        <begin position="5"/>
        <end position="194"/>
    </location>
</feature>
<dbReference type="InterPro" id="IPR004843">
    <property type="entry name" value="Calcineurin-like_PHP"/>
</dbReference>
<dbReference type="EMBL" id="NGJK01000070">
    <property type="protein sequence ID" value="RAP02822.1"/>
    <property type="molecule type" value="Genomic_DNA"/>
</dbReference>
<sequence>MNMTIKIAHMADTHLGYKQYGLNERENDFYKTFEKIIDDIISKDVDYVLHAGDLFEHPKPPIKALLVAQKGFEKLLENNIPIFVIAGNHDSIQRKNTSIPQELYKNENFHIINHKNYNFTLDEDIFLVGLEYFNRSYEGVEPFLKNTLDEAKKHRIKLLMLHGSVSKYFDFEPEFELKTIPEGYDYYAMGHLHGRINDKFKGGILSYPGSTEIRTKSEIPNYQKNGKGYNLVTIGDDNKIDVEFINIPLERKFIIKSIEYPKLDETLNKLSEKLESMDSSKKPVVYLTIKNGNFERSEVAQQIYDKLEEKVLTLRIKYEPTQVIENLPETIDKENITPENIIKEKIEDQFNEDVASLAVELYKNLSEKNIPEAQNVADKYYNKFYNNIGEEHDNK</sequence>
<comment type="similarity">
    <text evidence="9">Belongs to the MRE11/RAD32 family.</text>
</comment>
<feature type="binding site" evidence="9">
    <location>
        <position position="162"/>
    </location>
    <ligand>
        <name>Mn(2+)</name>
        <dbReference type="ChEBI" id="CHEBI:29035"/>
        <label>2</label>
    </ligand>
</feature>
<dbReference type="AlphaFoldDB" id="A0A328PY04"/>
<comment type="activity regulation">
    <text evidence="9">Nuclease activity is regulated by Rad50.</text>
</comment>
<gene>
    <name evidence="9" type="primary">mre11</name>
    <name evidence="11" type="ORF">CA615_05440</name>
</gene>
<name>A0A328PY04_9EURY</name>
<feature type="binding site" evidence="9">
    <location>
        <position position="193"/>
    </location>
    <ligand>
        <name>Mn(2+)</name>
        <dbReference type="ChEBI" id="CHEBI:29035"/>
        <label>1</label>
    </ligand>
</feature>
<evidence type="ECO:0000256" key="8">
    <source>
        <dbReference type="ARBA" id="ARBA00023211"/>
    </source>
</evidence>
<proteinExistence type="inferred from homology"/>
<feature type="active site" description="Proton donor" evidence="9">
    <location>
        <position position="89"/>
    </location>
</feature>
<dbReference type="InterPro" id="IPR029052">
    <property type="entry name" value="Metallo-depent_PP-like"/>
</dbReference>
<comment type="caution">
    <text evidence="11">The sequence shown here is derived from an EMBL/GenBank/DDBJ whole genome shotgun (WGS) entry which is preliminary data.</text>
</comment>
<comment type="cofactor">
    <cofactor evidence="9">
        <name>Mn(2+)</name>
        <dbReference type="ChEBI" id="CHEBI:29035"/>
    </cofactor>
    <text evidence="9">Binds 2 manganese ions per subunit.</text>
</comment>
<dbReference type="GO" id="GO:0006302">
    <property type="term" value="P:double-strand break repair"/>
    <property type="evidence" value="ECO:0007669"/>
    <property type="project" value="UniProtKB-UniRule"/>
</dbReference>
<evidence type="ECO:0000256" key="2">
    <source>
        <dbReference type="ARBA" id="ARBA00022723"/>
    </source>
</evidence>
<keyword evidence="1 9" id="KW-0540">Nuclease</keyword>
<evidence type="ECO:0000256" key="7">
    <source>
        <dbReference type="ARBA" id="ARBA00023204"/>
    </source>
</evidence>
<evidence type="ECO:0000259" key="10">
    <source>
        <dbReference type="Pfam" id="PF00149"/>
    </source>
</evidence>
<protein>
    <recommendedName>
        <fullName evidence="9">DNA double-strand break repair protein Mre11</fullName>
        <ecNumber evidence="9">3.1.-.-</ecNumber>
    </recommendedName>
</protein>